<sequence>MPVHFSPSSNRKEPTQLLQDELFPTSTLNKPHLSPTSQQKPGCFTSSRTLTLPGTINIYNMGWRLASRAICPATVSRSQFPLDYPGYVLNQDRSSPVSTLFSLDPVCFDGVKANEHLDSITACSDCEDFIDTIEEYIDNVEKTVGVLNDIQKLRLVSEVQSLALKVSRKSIRLQNGEFKDYIEELKRLNQNKFPTTPSPSKAKRATQKRSTTSPVPGTSGKKQRAGERKRSGNTIPPPTTAIVEDGSGDLTDTEGDDFTVVARKKKKSLPSL</sequence>
<gene>
    <name evidence="2" type="ORF">TNCV_4395561</name>
</gene>
<dbReference type="AlphaFoldDB" id="A0A8X6W4N1"/>
<feature type="compositionally biased region" description="Polar residues" evidence="1">
    <location>
        <begin position="189"/>
        <end position="199"/>
    </location>
</feature>
<reference evidence="2" key="1">
    <citation type="submission" date="2020-08" db="EMBL/GenBank/DDBJ databases">
        <title>Multicomponent nature underlies the extraordinary mechanical properties of spider dragline silk.</title>
        <authorList>
            <person name="Kono N."/>
            <person name="Nakamura H."/>
            <person name="Mori M."/>
            <person name="Yoshida Y."/>
            <person name="Ohtoshi R."/>
            <person name="Malay A.D."/>
            <person name="Moran D.A.P."/>
            <person name="Tomita M."/>
            <person name="Numata K."/>
            <person name="Arakawa K."/>
        </authorList>
    </citation>
    <scope>NUCLEOTIDE SEQUENCE</scope>
</reference>
<feature type="region of interest" description="Disordered" evidence="1">
    <location>
        <begin position="189"/>
        <end position="258"/>
    </location>
</feature>
<evidence type="ECO:0000256" key="1">
    <source>
        <dbReference type="SAM" id="MobiDB-lite"/>
    </source>
</evidence>
<name>A0A8X6W4N1_TRICX</name>
<evidence type="ECO:0000313" key="2">
    <source>
        <dbReference type="EMBL" id="GFY28222.1"/>
    </source>
</evidence>
<protein>
    <submittedName>
        <fullName evidence="2">Uncharacterized protein</fullName>
    </submittedName>
</protein>
<dbReference type="EMBL" id="BMAU01021383">
    <property type="protein sequence ID" value="GFY28222.1"/>
    <property type="molecule type" value="Genomic_DNA"/>
</dbReference>
<dbReference type="Proteomes" id="UP000887159">
    <property type="component" value="Unassembled WGS sequence"/>
</dbReference>
<evidence type="ECO:0000313" key="3">
    <source>
        <dbReference type="Proteomes" id="UP000887159"/>
    </source>
</evidence>
<comment type="caution">
    <text evidence="2">The sequence shown here is derived from an EMBL/GenBank/DDBJ whole genome shotgun (WGS) entry which is preliminary data.</text>
</comment>
<accession>A0A8X6W4N1</accession>
<keyword evidence="3" id="KW-1185">Reference proteome</keyword>
<proteinExistence type="predicted"/>
<organism evidence="2 3">
    <name type="scientific">Trichonephila clavipes</name>
    <name type="common">Golden silk orbweaver</name>
    <name type="synonym">Nephila clavipes</name>
    <dbReference type="NCBI Taxonomy" id="2585209"/>
    <lineage>
        <taxon>Eukaryota</taxon>
        <taxon>Metazoa</taxon>
        <taxon>Ecdysozoa</taxon>
        <taxon>Arthropoda</taxon>
        <taxon>Chelicerata</taxon>
        <taxon>Arachnida</taxon>
        <taxon>Araneae</taxon>
        <taxon>Araneomorphae</taxon>
        <taxon>Entelegynae</taxon>
        <taxon>Araneoidea</taxon>
        <taxon>Nephilidae</taxon>
        <taxon>Trichonephila</taxon>
    </lineage>
</organism>